<comment type="similarity">
    <text evidence="1">Belongs to the enoyl-CoA hydratase/isomerase family.</text>
</comment>
<evidence type="ECO:0000313" key="3">
    <source>
        <dbReference type="Proteomes" id="UP001221546"/>
    </source>
</evidence>
<reference evidence="2 3" key="1">
    <citation type="submission" date="2023-04" db="EMBL/GenBank/DDBJ databases">
        <title>Australian commercial rhizobial inoculants.</title>
        <authorList>
            <person name="Kohlmeier M.G."/>
            <person name="O'Hara G.W."/>
            <person name="Colombi E."/>
            <person name="Ramsay J.P."/>
            <person name="Terpolilli J."/>
        </authorList>
    </citation>
    <scope>NUCLEOTIDE SEQUENCE [LARGE SCALE GENOMIC DNA]</scope>
    <source>
        <strain evidence="2 3">CB627</strain>
    </source>
</reference>
<dbReference type="InterPro" id="IPR029045">
    <property type="entry name" value="ClpP/crotonase-like_dom_sf"/>
</dbReference>
<gene>
    <name evidence="2" type="ORF">QA636_34575</name>
</gene>
<dbReference type="CDD" id="cd06558">
    <property type="entry name" value="crotonase-like"/>
    <property type="match status" value="1"/>
</dbReference>
<organism evidence="2 3">
    <name type="scientific">Bradyrhizobium brasilense</name>
    <dbReference type="NCBI Taxonomy" id="1419277"/>
    <lineage>
        <taxon>Bacteria</taxon>
        <taxon>Pseudomonadati</taxon>
        <taxon>Pseudomonadota</taxon>
        <taxon>Alphaproteobacteria</taxon>
        <taxon>Hyphomicrobiales</taxon>
        <taxon>Nitrobacteraceae</taxon>
        <taxon>Bradyrhizobium</taxon>
    </lineage>
</organism>
<dbReference type="Gene3D" id="3.90.226.10">
    <property type="entry name" value="2-enoyl-CoA Hydratase, Chain A, domain 1"/>
    <property type="match status" value="1"/>
</dbReference>
<dbReference type="PANTHER" id="PTHR43802">
    <property type="entry name" value="ENOYL-COA HYDRATASE"/>
    <property type="match status" value="1"/>
</dbReference>
<dbReference type="RefSeq" id="WP_310885221.1">
    <property type="nucleotide sequence ID" value="NZ_CP121646.1"/>
</dbReference>
<protein>
    <submittedName>
        <fullName evidence="2">Enoyl-CoA hydratase/isomerase family protein</fullName>
    </submittedName>
</protein>
<dbReference type="PANTHER" id="PTHR43802:SF1">
    <property type="entry name" value="IP11341P-RELATED"/>
    <property type="match status" value="1"/>
</dbReference>
<dbReference type="Pfam" id="PF00378">
    <property type="entry name" value="ECH_1"/>
    <property type="match status" value="1"/>
</dbReference>
<dbReference type="Gene3D" id="1.20.5.1610">
    <property type="match status" value="1"/>
</dbReference>
<proteinExistence type="inferred from homology"/>
<accession>A0ABY8JAG4</accession>
<dbReference type="SUPFAM" id="SSF52096">
    <property type="entry name" value="ClpP/crotonase"/>
    <property type="match status" value="1"/>
</dbReference>
<name>A0ABY8JAG4_9BRAD</name>
<keyword evidence="3" id="KW-1185">Reference proteome</keyword>
<dbReference type="InterPro" id="IPR001753">
    <property type="entry name" value="Enoyl-CoA_hydra/iso"/>
</dbReference>
<sequence>MGILQTETRGRVLVARFNHPNPHNPMSLALENAIRSICQEVENDSAIGALVLTGGKDRSFCAGGDLKELAERSGYGWADASMERVIDLYSAILKVTKPSVAAISGYAIGTGLGIALCCDWRVGSAGTQLLMWELKHGNTCVIGAYMMETFVGRAAMSDIIYGCEAIPLSWALDQRLLHEIVDSRQCEEKAIAHAQTLSEFPEVSFRQTKEKVNQSVLAGLQRITRDAKDAYAAGIASLHPVSKQ</sequence>
<dbReference type="Proteomes" id="UP001221546">
    <property type="component" value="Chromosome"/>
</dbReference>
<dbReference type="EMBL" id="CP121646">
    <property type="protein sequence ID" value="WFU62555.1"/>
    <property type="molecule type" value="Genomic_DNA"/>
</dbReference>
<evidence type="ECO:0000256" key="1">
    <source>
        <dbReference type="ARBA" id="ARBA00005254"/>
    </source>
</evidence>
<evidence type="ECO:0000313" key="2">
    <source>
        <dbReference type="EMBL" id="WFU62555.1"/>
    </source>
</evidence>